<dbReference type="EMBL" id="RSAS01000869">
    <property type="protein sequence ID" value="RRR66273.1"/>
    <property type="molecule type" value="Genomic_DNA"/>
</dbReference>
<feature type="domain" description="Metallo-beta-lactamase" evidence="5">
    <location>
        <begin position="15"/>
        <end position="176"/>
    </location>
</feature>
<evidence type="ECO:0000256" key="2">
    <source>
        <dbReference type="ARBA" id="ARBA00022723"/>
    </source>
</evidence>
<dbReference type="GO" id="GO:0046872">
    <property type="term" value="F:metal ion binding"/>
    <property type="evidence" value="ECO:0007669"/>
    <property type="project" value="UniProtKB-KW"/>
</dbReference>
<dbReference type="CDD" id="cd06262">
    <property type="entry name" value="metallo-hydrolase-like_MBL-fold"/>
    <property type="match status" value="1"/>
</dbReference>
<gene>
    <name evidence="6" type="ORF">EI684_21015</name>
</gene>
<dbReference type="Gene3D" id="3.60.15.10">
    <property type="entry name" value="Ribonuclease Z/Hydroxyacylglutathione hydrolase-like"/>
    <property type="match status" value="1"/>
</dbReference>
<organism evidence="6 7">
    <name type="scientific">Candidatus Viridilinea halotolerans</name>
    <dbReference type="NCBI Taxonomy" id="2491704"/>
    <lineage>
        <taxon>Bacteria</taxon>
        <taxon>Bacillati</taxon>
        <taxon>Chloroflexota</taxon>
        <taxon>Chloroflexia</taxon>
        <taxon>Chloroflexales</taxon>
        <taxon>Chloroflexineae</taxon>
        <taxon>Oscillochloridaceae</taxon>
        <taxon>Candidatus Viridilinea</taxon>
    </lineage>
</organism>
<dbReference type="SUPFAM" id="SSF56281">
    <property type="entry name" value="Metallo-hydrolase/oxidoreductase"/>
    <property type="match status" value="1"/>
</dbReference>
<dbReference type="InterPro" id="IPR001279">
    <property type="entry name" value="Metallo-B-lactamas"/>
</dbReference>
<dbReference type="GO" id="GO:0016787">
    <property type="term" value="F:hydrolase activity"/>
    <property type="evidence" value="ECO:0007669"/>
    <property type="project" value="UniProtKB-KW"/>
</dbReference>
<protein>
    <submittedName>
        <fullName evidence="6">MBL fold metallo-hydrolase</fullName>
    </submittedName>
</protein>
<evidence type="ECO:0000313" key="7">
    <source>
        <dbReference type="Proteomes" id="UP000280307"/>
    </source>
</evidence>
<proteinExistence type="predicted"/>
<evidence type="ECO:0000256" key="3">
    <source>
        <dbReference type="ARBA" id="ARBA00022801"/>
    </source>
</evidence>
<comment type="cofactor">
    <cofactor evidence="1">
        <name>Zn(2+)</name>
        <dbReference type="ChEBI" id="CHEBI:29105"/>
    </cofactor>
</comment>
<keyword evidence="2" id="KW-0479">Metal-binding</keyword>
<dbReference type="Pfam" id="PF00753">
    <property type="entry name" value="Lactamase_B"/>
    <property type="match status" value="1"/>
</dbReference>
<dbReference type="PANTHER" id="PTHR46233">
    <property type="entry name" value="HYDROXYACYLGLUTATHIONE HYDROLASE GLOC"/>
    <property type="match status" value="1"/>
</dbReference>
<evidence type="ECO:0000256" key="4">
    <source>
        <dbReference type="ARBA" id="ARBA00022833"/>
    </source>
</evidence>
<dbReference type="Proteomes" id="UP000280307">
    <property type="component" value="Unassembled WGS sequence"/>
</dbReference>
<reference evidence="6 7" key="1">
    <citation type="submission" date="2018-12" db="EMBL/GenBank/DDBJ databases">
        <title>Genome Sequence of Candidatus Viridilinea halotolerans isolated from saline sulfide-rich spring.</title>
        <authorList>
            <person name="Grouzdev D.S."/>
            <person name="Burganskaya E.I."/>
            <person name="Krutkina M.S."/>
            <person name="Sukhacheva M.V."/>
            <person name="Gorlenko V.M."/>
        </authorList>
    </citation>
    <scope>NUCLEOTIDE SEQUENCE [LARGE SCALE GENOMIC DNA]</scope>
    <source>
        <strain evidence="6">Chok-6</strain>
    </source>
</reference>
<evidence type="ECO:0000256" key="1">
    <source>
        <dbReference type="ARBA" id="ARBA00001947"/>
    </source>
</evidence>
<evidence type="ECO:0000259" key="5">
    <source>
        <dbReference type="SMART" id="SM00849"/>
    </source>
</evidence>
<keyword evidence="4" id="KW-0862">Zinc</keyword>
<accession>A0A426TRQ9</accession>
<evidence type="ECO:0000313" key="6">
    <source>
        <dbReference type="EMBL" id="RRR66273.1"/>
    </source>
</evidence>
<comment type="caution">
    <text evidence="6">The sequence shown here is derived from an EMBL/GenBank/DDBJ whole genome shotgun (WGS) entry which is preliminary data.</text>
</comment>
<name>A0A426TRQ9_9CHLR</name>
<dbReference type="PANTHER" id="PTHR46233:SF3">
    <property type="entry name" value="HYDROXYACYLGLUTATHIONE HYDROLASE GLOC"/>
    <property type="match status" value="1"/>
</dbReference>
<dbReference type="InterPro" id="IPR051453">
    <property type="entry name" value="MBL_Glyoxalase_II"/>
</dbReference>
<sequence>MSALEVRTCSVGPWPMNAYALVCPTQRVSALIDPGAEPERLLTLLADTTPSCIILTHTHADHIGALAALRAHLGVPLLAHAAPHHNSMHLAVDRTLATGDEVALGDGRLRVYAAPGHCVDQICLRDLGGQSVIVGDTIFAGGPGRTWSPEDFQITLHTLRNVVLPWPDETHCYPGHGPSFHLGTIRTQVAAFCEREHPPGFCGHAAW</sequence>
<dbReference type="SMART" id="SM00849">
    <property type="entry name" value="Lactamase_B"/>
    <property type="match status" value="1"/>
</dbReference>
<dbReference type="AlphaFoldDB" id="A0A426TRQ9"/>
<keyword evidence="3 6" id="KW-0378">Hydrolase</keyword>
<dbReference type="InterPro" id="IPR036866">
    <property type="entry name" value="RibonucZ/Hydroxyglut_hydro"/>
</dbReference>